<sequence length="56" mass="6532">MYFPLLRGKQYELIALKELSTIVPNDLFKPIIEPVRKNLKQLEVAVKLLNKNKIIP</sequence>
<reference evidence="1" key="1">
    <citation type="submission" date="2019-07" db="EMBL/GenBank/DDBJ databases">
        <authorList>
            <consortium name="PulseNet: The National Subtyping Network for Foodborne Disease Surveillance"/>
            <person name="Tarr C.L."/>
            <person name="Trees E."/>
            <person name="Katz L.S."/>
            <person name="Carleton-Romer H.A."/>
            <person name="Stroika S."/>
            <person name="Kucerova Z."/>
            <person name="Roache K.F."/>
            <person name="Sabol A.L."/>
            <person name="Besser J."/>
            <person name="Gerner-Smidt P."/>
        </authorList>
    </citation>
    <scope>NUCLEOTIDE SEQUENCE</scope>
    <source>
        <strain evidence="1">PNUSAS085698</strain>
    </source>
</reference>
<evidence type="ECO:0000313" key="1">
    <source>
        <dbReference type="EMBL" id="ECK3047215.1"/>
    </source>
</evidence>
<organism evidence="1">
    <name type="scientific">Salmonella enterica</name>
    <name type="common">Salmonella choleraesuis</name>
    <dbReference type="NCBI Taxonomy" id="28901"/>
    <lineage>
        <taxon>Bacteria</taxon>
        <taxon>Pseudomonadati</taxon>
        <taxon>Pseudomonadota</taxon>
        <taxon>Gammaproteobacteria</taxon>
        <taxon>Enterobacterales</taxon>
        <taxon>Enterobacteriaceae</taxon>
        <taxon>Salmonella</taxon>
    </lineage>
</organism>
<dbReference type="AlphaFoldDB" id="A0A5Y5A377"/>
<dbReference type="InterPro" id="IPR047727">
    <property type="entry name" value="Sce7725-like"/>
</dbReference>
<name>A0A5Y5A377_SALER</name>
<accession>A0A5Y5A377</accession>
<gene>
    <name evidence="1" type="ORF">FQZ57_23360</name>
</gene>
<proteinExistence type="predicted"/>
<feature type="non-terminal residue" evidence="1">
    <location>
        <position position="56"/>
    </location>
</feature>
<comment type="caution">
    <text evidence="1">The sequence shown here is derived from an EMBL/GenBank/DDBJ whole genome shotgun (WGS) entry which is preliminary data.</text>
</comment>
<protein>
    <submittedName>
        <fullName evidence="1">Sce7725 family protein</fullName>
    </submittedName>
</protein>
<dbReference type="EMBL" id="AAJBIW010000215">
    <property type="protein sequence ID" value="ECK3047215.1"/>
    <property type="molecule type" value="Genomic_DNA"/>
</dbReference>
<dbReference type="NCBIfam" id="NF033831">
    <property type="entry name" value="sce7725_fam"/>
    <property type="match status" value="1"/>
</dbReference>